<keyword evidence="4" id="KW-0067">ATP-binding</keyword>
<dbReference type="SUPFAM" id="SSF56112">
    <property type="entry name" value="Protein kinase-like (PK-like)"/>
    <property type="match status" value="1"/>
</dbReference>
<dbReference type="SMART" id="SM00220">
    <property type="entry name" value="S_TKc"/>
    <property type="match status" value="1"/>
</dbReference>
<keyword evidence="1" id="KW-0808">Transferase</keyword>
<dbReference type="FunFam" id="3.30.200.20:FF:000034">
    <property type="entry name" value="Kinase suppressor of Ras 1"/>
    <property type="match status" value="1"/>
</dbReference>
<comment type="catalytic activity">
    <reaction evidence="6">
        <text>L-seryl-[protein] + ATP = O-phospho-L-seryl-[protein] + ADP + H(+)</text>
        <dbReference type="Rhea" id="RHEA:17989"/>
        <dbReference type="Rhea" id="RHEA-COMP:9863"/>
        <dbReference type="Rhea" id="RHEA-COMP:11604"/>
        <dbReference type="ChEBI" id="CHEBI:15378"/>
        <dbReference type="ChEBI" id="CHEBI:29999"/>
        <dbReference type="ChEBI" id="CHEBI:30616"/>
        <dbReference type="ChEBI" id="CHEBI:83421"/>
        <dbReference type="ChEBI" id="CHEBI:456216"/>
        <dbReference type="EC" id="2.7.11.1"/>
    </reaction>
</comment>
<evidence type="ECO:0000256" key="3">
    <source>
        <dbReference type="ARBA" id="ARBA00022777"/>
    </source>
</evidence>
<dbReference type="EMBL" id="BMAC01000168">
    <property type="protein sequence ID" value="GFP88502.1"/>
    <property type="molecule type" value="Genomic_DNA"/>
</dbReference>
<dbReference type="InterPro" id="IPR051681">
    <property type="entry name" value="Ser/Thr_Kinases-Pseudokinases"/>
</dbReference>
<dbReference type="InterPro" id="IPR011009">
    <property type="entry name" value="Kinase-like_dom_sf"/>
</dbReference>
<name>A0A830BR38_9LAMI</name>
<organism evidence="8 9">
    <name type="scientific">Phtheirospermum japonicum</name>
    <dbReference type="NCBI Taxonomy" id="374723"/>
    <lineage>
        <taxon>Eukaryota</taxon>
        <taxon>Viridiplantae</taxon>
        <taxon>Streptophyta</taxon>
        <taxon>Embryophyta</taxon>
        <taxon>Tracheophyta</taxon>
        <taxon>Spermatophyta</taxon>
        <taxon>Magnoliopsida</taxon>
        <taxon>eudicotyledons</taxon>
        <taxon>Gunneridae</taxon>
        <taxon>Pentapetalae</taxon>
        <taxon>asterids</taxon>
        <taxon>lamiids</taxon>
        <taxon>Lamiales</taxon>
        <taxon>Orobanchaceae</taxon>
        <taxon>Orobanchaceae incertae sedis</taxon>
        <taxon>Phtheirospermum</taxon>
    </lineage>
</organism>
<dbReference type="PROSITE" id="PS00108">
    <property type="entry name" value="PROTEIN_KINASE_ST"/>
    <property type="match status" value="1"/>
</dbReference>
<dbReference type="Proteomes" id="UP000653305">
    <property type="component" value="Unassembled WGS sequence"/>
</dbReference>
<dbReference type="PROSITE" id="PS50011">
    <property type="entry name" value="PROTEIN_KINASE_DOM"/>
    <property type="match status" value="1"/>
</dbReference>
<comment type="catalytic activity">
    <reaction evidence="5">
        <text>L-threonyl-[protein] + ATP = O-phospho-L-threonyl-[protein] + ADP + H(+)</text>
        <dbReference type="Rhea" id="RHEA:46608"/>
        <dbReference type="Rhea" id="RHEA-COMP:11060"/>
        <dbReference type="Rhea" id="RHEA-COMP:11605"/>
        <dbReference type="ChEBI" id="CHEBI:15378"/>
        <dbReference type="ChEBI" id="CHEBI:30013"/>
        <dbReference type="ChEBI" id="CHEBI:30616"/>
        <dbReference type="ChEBI" id="CHEBI:61977"/>
        <dbReference type="ChEBI" id="CHEBI:456216"/>
        <dbReference type="EC" id="2.7.11.1"/>
    </reaction>
</comment>
<evidence type="ECO:0000256" key="2">
    <source>
        <dbReference type="ARBA" id="ARBA00022741"/>
    </source>
</evidence>
<protein>
    <submittedName>
        <fullName evidence="8">Serine/threonine-protein kinase ht1</fullName>
    </submittedName>
</protein>
<gene>
    <name evidence="8" type="ORF">PHJA_000993900</name>
</gene>
<dbReference type="Pfam" id="PF07714">
    <property type="entry name" value="PK_Tyr_Ser-Thr"/>
    <property type="match status" value="1"/>
</dbReference>
<reference evidence="8" key="1">
    <citation type="submission" date="2020-07" db="EMBL/GenBank/DDBJ databases">
        <title>Ethylene signaling mediates host invasion by parasitic plants.</title>
        <authorList>
            <person name="Yoshida S."/>
        </authorList>
    </citation>
    <scope>NUCLEOTIDE SEQUENCE</scope>
    <source>
        <strain evidence="8">Okayama</strain>
    </source>
</reference>
<dbReference type="Gene3D" id="1.10.510.10">
    <property type="entry name" value="Transferase(Phosphotransferase) domain 1"/>
    <property type="match status" value="1"/>
</dbReference>
<evidence type="ECO:0000313" key="9">
    <source>
        <dbReference type="Proteomes" id="UP000653305"/>
    </source>
</evidence>
<proteinExistence type="predicted"/>
<evidence type="ECO:0000256" key="6">
    <source>
        <dbReference type="ARBA" id="ARBA00048679"/>
    </source>
</evidence>
<dbReference type="OrthoDB" id="1733556at2759"/>
<keyword evidence="2" id="KW-0547">Nucleotide-binding</keyword>
<dbReference type="PANTHER" id="PTHR44329">
    <property type="entry name" value="SERINE/THREONINE-PROTEIN KINASE TNNI3K-RELATED"/>
    <property type="match status" value="1"/>
</dbReference>
<evidence type="ECO:0000313" key="8">
    <source>
        <dbReference type="EMBL" id="GFP88502.1"/>
    </source>
</evidence>
<evidence type="ECO:0000259" key="7">
    <source>
        <dbReference type="PROSITE" id="PS50011"/>
    </source>
</evidence>
<sequence length="218" mass="24647">MIFWADKIDLKSLDLQLEKHLSRVCSRNTNNESKNKPKGDWEINPSMLKIRYLVAQGTYGTVYRGTYNTQDVAVKLLDWGEDGMSTAAKSAALGVSFKQEVSIWHKLDHPNVTRFVGASMGTSLFEIPLKNPLEGYTTLPSRACCVLVEFLTGGTLRNFLYKNRKKKLALRIVIQLALYLSRGLSYLQSKKIVHRDVKAENMLLDNNRTLKIANFGSC</sequence>
<keyword evidence="9" id="KW-1185">Reference proteome</keyword>
<accession>A0A830BR38</accession>
<keyword evidence="3 8" id="KW-0418">Kinase</keyword>
<dbReference type="AlphaFoldDB" id="A0A830BR38"/>
<dbReference type="GO" id="GO:0005886">
    <property type="term" value="C:plasma membrane"/>
    <property type="evidence" value="ECO:0007669"/>
    <property type="project" value="TreeGrafter"/>
</dbReference>
<dbReference type="InterPro" id="IPR000719">
    <property type="entry name" value="Prot_kinase_dom"/>
</dbReference>
<dbReference type="GO" id="GO:0005524">
    <property type="term" value="F:ATP binding"/>
    <property type="evidence" value="ECO:0007669"/>
    <property type="project" value="UniProtKB-KW"/>
</dbReference>
<dbReference type="PANTHER" id="PTHR44329:SF271">
    <property type="entry name" value="ATMRK1"/>
    <property type="match status" value="1"/>
</dbReference>
<dbReference type="InterPro" id="IPR008271">
    <property type="entry name" value="Ser/Thr_kinase_AS"/>
</dbReference>
<evidence type="ECO:0000256" key="5">
    <source>
        <dbReference type="ARBA" id="ARBA00047899"/>
    </source>
</evidence>
<evidence type="ECO:0000256" key="1">
    <source>
        <dbReference type="ARBA" id="ARBA00022679"/>
    </source>
</evidence>
<feature type="domain" description="Protein kinase" evidence="7">
    <location>
        <begin position="48"/>
        <end position="218"/>
    </location>
</feature>
<dbReference type="InterPro" id="IPR001245">
    <property type="entry name" value="Ser-Thr/Tyr_kinase_cat_dom"/>
</dbReference>
<evidence type="ECO:0000256" key="4">
    <source>
        <dbReference type="ARBA" id="ARBA00022840"/>
    </source>
</evidence>
<dbReference type="Gene3D" id="3.30.200.20">
    <property type="entry name" value="Phosphorylase Kinase, domain 1"/>
    <property type="match status" value="1"/>
</dbReference>
<comment type="caution">
    <text evidence="8">The sequence shown here is derived from an EMBL/GenBank/DDBJ whole genome shotgun (WGS) entry which is preliminary data.</text>
</comment>
<dbReference type="GO" id="GO:0004674">
    <property type="term" value="F:protein serine/threonine kinase activity"/>
    <property type="evidence" value="ECO:0007669"/>
    <property type="project" value="UniProtKB-EC"/>
</dbReference>